<organism evidence="2 3">
    <name type="scientific">Trichoderma harzianum</name>
    <name type="common">Hypocrea lixii</name>
    <dbReference type="NCBI Taxonomy" id="5544"/>
    <lineage>
        <taxon>Eukaryota</taxon>
        <taxon>Fungi</taxon>
        <taxon>Dikarya</taxon>
        <taxon>Ascomycota</taxon>
        <taxon>Pezizomycotina</taxon>
        <taxon>Sordariomycetes</taxon>
        <taxon>Hypocreomycetidae</taxon>
        <taxon>Hypocreales</taxon>
        <taxon>Hypocreaceae</taxon>
        <taxon>Trichoderma</taxon>
    </lineage>
</organism>
<gene>
    <name evidence="2" type="ORF">THARTR1_02287</name>
</gene>
<evidence type="ECO:0000313" key="3">
    <source>
        <dbReference type="Proteomes" id="UP000236290"/>
    </source>
</evidence>
<name>A0A2K0UK09_TRIHA</name>
<feature type="compositionally biased region" description="Low complexity" evidence="1">
    <location>
        <begin position="32"/>
        <end position="41"/>
    </location>
</feature>
<accession>A0A2K0UK09</accession>
<dbReference type="Proteomes" id="UP000236290">
    <property type="component" value="Unassembled WGS sequence"/>
</dbReference>
<proteinExistence type="predicted"/>
<comment type="caution">
    <text evidence="2">The sequence shown here is derived from an EMBL/GenBank/DDBJ whole genome shotgun (WGS) entry which is preliminary data.</text>
</comment>
<evidence type="ECO:0000313" key="2">
    <source>
        <dbReference type="EMBL" id="PNP58129.1"/>
    </source>
</evidence>
<feature type="compositionally biased region" description="Basic residues" evidence="1">
    <location>
        <begin position="1"/>
        <end position="16"/>
    </location>
</feature>
<evidence type="ECO:0000256" key="1">
    <source>
        <dbReference type="SAM" id="MobiDB-lite"/>
    </source>
</evidence>
<reference evidence="2 3" key="1">
    <citation type="submission" date="2017-02" db="EMBL/GenBank/DDBJ databases">
        <title>Genomes of Trichoderma spp. with biocontrol activity.</title>
        <authorList>
            <person name="Gardiner D."/>
            <person name="Kazan K."/>
            <person name="Vos C."/>
            <person name="Harvey P."/>
        </authorList>
    </citation>
    <scope>NUCLEOTIDE SEQUENCE [LARGE SCALE GENOMIC DNA]</scope>
    <source>
        <strain evidence="2 3">Tr1</strain>
    </source>
</reference>
<dbReference type="EMBL" id="MTYI01000023">
    <property type="protein sequence ID" value="PNP58129.1"/>
    <property type="molecule type" value="Genomic_DNA"/>
</dbReference>
<sequence>MLLGRKRKSSRRRREKRSAVTASDGAADDDAGGSSAGLEAGDVGGRKLRSERYRRKWDGPQPEQREIWIRPSASAGG</sequence>
<dbReference type="AlphaFoldDB" id="A0A2K0UK09"/>
<feature type="region of interest" description="Disordered" evidence="1">
    <location>
        <begin position="1"/>
        <end position="77"/>
    </location>
</feature>
<protein>
    <submittedName>
        <fullName evidence="2">Uncharacterized protein</fullName>
    </submittedName>
</protein>